<dbReference type="EMBL" id="CABVHW010000009">
    <property type="protein sequence ID" value="VVO07217.1"/>
    <property type="molecule type" value="Genomic_DNA"/>
</dbReference>
<evidence type="ECO:0000313" key="3">
    <source>
        <dbReference type="EMBL" id="VVQ25840.1"/>
    </source>
</evidence>
<protein>
    <submittedName>
        <fullName evidence="2">Uncharacterized protein</fullName>
    </submittedName>
</protein>
<gene>
    <name evidence="2" type="ORF">PS710_03157</name>
    <name evidence="3" type="ORF">PS928_06222</name>
</gene>
<proteinExistence type="predicted"/>
<dbReference type="RefSeq" id="WP_161599997.1">
    <property type="nucleotide sequence ID" value="NZ_CABVHW010000009.1"/>
</dbReference>
<evidence type="ECO:0000313" key="4">
    <source>
        <dbReference type="Proteomes" id="UP000381093"/>
    </source>
</evidence>
<accession>A0A5E7CQF3</accession>
<dbReference type="Proteomes" id="UP000381378">
    <property type="component" value="Unassembled WGS sequence"/>
</dbReference>
<organism evidence="2 4">
    <name type="scientific">Pseudomonas fluorescens</name>
    <dbReference type="NCBI Taxonomy" id="294"/>
    <lineage>
        <taxon>Bacteria</taxon>
        <taxon>Pseudomonadati</taxon>
        <taxon>Pseudomonadota</taxon>
        <taxon>Gammaproteobacteria</taxon>
        <taxon>Pseudomonadales</taxon>
        <taxon>Pseudomonadaceae</taxon>
        <taxon>Pseudomonas</taxon>
    </lineage>
</organism>
<evidence type="ECO:0000313" key="2">
    <source>
        <dbReference type="EMBL" id="VVO07217.1"/>
    </source>
</evidence>
<reference evidence="4 5" key="1">
    <citation type="submission" date="2019-09" db="EMBL/GenBank/DDBJ databases">
        <authorList>
            <person name="Chandra G."/>
            <person name="Truman W A."/>
        </authorList>
    </citation>
    <scope>NUCLEOTIDE SEQUENCE [LARGE SCALE GENOMIC DNA]</scope>
    <source>
        <strain evidence="2">PS710</strain>
        <strain evidence="3">PS928</strain>
    </source>
</reference>
<feature type="compositionally biased region" description="Basic and acidic residues" evidence="1">
    <location>
        <begin position="45"/>
        <end position="57"/>
    </location>
</feature>
<evidence type="ECO:0000313" key="5">
    <source>
        <dbReference type="Proteomes" id="UP000381378"/>
    </source>
</evidence>
<dbReference type="Proteomes" id="UP000381093">
    <property type="component" value="Unassembled WGS sequence"/>
</dbReference>
<dbReference type="AlphaFoldDB" id="A0A5E7CQF3"/>
<name>A0A5E7CQF3_PSEFL</name>
<evidence type="ECO:0000256" key="1">
    <source>
        <dbReference type="SAM" id="MobiDB-lite"/>
    </source>
</evidence>
<dbReference type="EMBL" id="CABVJF010000037">
    <property type="protein sequence ID" value="VVQ25840.1"/>
    <property type="molecule type" value="Genomic_DNA"/>
</dbReference>
<sequence>MADKPKLGELARLLRAELFGHALMMVTEEDDELCHSGTDDEATEMIDKRDGVTKKPI</sequence>
<feature type="region of interest" description="Disordered" evidence="1">
    <location>
        <begin position="34"/>
        <end position="57"/>
    </location>
</feature>